<dbReference type="EMBL" id="JAUUTY010000004">
    <property type="protein sequence ID" value="KAK1646639.1"/>
    <property type="molecule type" value="Genomic_DNA"/>
</dbReference>
<organism evidence="1 2">
    <name type="scientific">Lolium multiflorum</name>
    <name type="common">Italian ryegrass</name>
    <name type="synonym">Lolium perenne subsp. multiflorum</name>
    <dbReference type="NCBI Taxonomy" id="4521"/>
    <lineage>
        <taxon>Eukaryota</taxon>
        <taxon>Viridiplantae</taxon>
        <taxon>Streptophyta</taxon>
        <taxon>Embryophyta</taxon>
        <taxon>Tracheophyta</taxon>
        <taxon>Spermatophyta</taxon>
        <taxon>Magnoliopsida</taxon>
        <taxon>Liliopsida</taxon>
        <taxon>Poales</taxon>
        <taxon>Poaceae</taxon>
        <taxon>BOP clade</taxon>
        <taxon>Pooideae</taxon>
        <taxon>Poodae</taxon>
        <taxon>Poeae</taxon>
        <taxon>Poeae Chloroplast Group 2 (Poeae type)</taxon>
        <taxon>Loliodinae</taxon>
        <taxon>Loliinae</taxon>
        <taxon>Lolium</taxon>
    </lineage>
</organism>
<sequence length="88" mass="8929">MSLPATFLVTRRHSGVVALVGAATGRTTTFAELWRAVAGAATALSAPPFSIAKSLCVITSNRCWAAAVEGVAARATARSRVRSSVGAA</sequence>
<evidence type="ECO:0000313" key="1">
    <source>
        <dbReference type="EMBL" id="KAK1646639.1"/>
    </source>
</evidence>
<dbReference type="Proteomes" id="UP001231189">
    <property type="component" value="Unassembled WGS sequence"/>
</dbReference>
<gene>
    <name evidence="1" type="ORF">QYE76_064444</name>
</gene>
<accession>A0AAD8W9Z8</accession>
<dbReference type="AlphaFoldDB" id="A0AAD8W9Z8"/>
<proteinExistence type="predicted"/>
<protein>
    <submittedName>
        <fullName evidence="1">Uncharacterized protein</fullName>
    </submittedName>
</protein>
<keyword evidence="2" id="KW-1185">Reference proteome</keyword>
<comment type="caution">
    <text evidence="1">The sequence shown here is derived from an EMBL/GenBank/DDBJ whole genome shotgun (WGS) entry which is preliminary data.</text>
</comment>
<name>A0AAD8W9Z8_LOLMU</name>
<reference evidence="1" key="1">
    <citation type="submission" date="2023-07" db="EMBL/GenBank/DDBJ databases">
        <title>A chromosome-level genome assembly of Lolium multiflorum.</title>
        <authorList>
            <person name="Chen Y."/>
            <person name="Copetti D."/>
            <person name="Kolliker R."/>
            <person name="Studer B."/>
        </authorList>
    </citation>
    <scope>NUCLEOTIDE SEQUENCE</scope>
    <source>
        <strain evidence="1">02402/16</strain>
        <tissue evidence="1">Leaf</tissue>
    </source>
</reference>
<evidence type="ECO:0000313" key="2">
    <source>
        <dbReference type="Proteomes" id="UP001231189"/>
    </source>
</evidence>